<dbReference type="InterPro" id="IPR017871">
    <property type="entry name" value="ABC_transporter-like_CS"/>
</dbReference>
<comment type="caution">
    <text evidence="9">The sequence shown here is derived from an EMBL/GenBank/DDBJ whole genome shotgun (WGS) entry which is preliminary data.</text>
</comment>
<evidence type="ECO:0000256" key="3">
    <source>
        <dbReference type="ARBA" id="ARBA00022475"/>
    </source>
</evidence>
<dbReference type="SMART" id="SM00382">
    <property type="entry name" value="AAA"/>
    <property type="match status" value="1"/>
</dbReference>
<dbReference type="InterPro" id="IPR003593">
    <property type="entry name" value="AAA+_ATPase"/>
</dbReference>
<keyword evidence="3" id="KW-1003">Cell membrane</keyword>
<keyword evidence="10" id="KW-1185">Reference proteome</keyword>
<dbReference type="SUPFAM" id="SSF52540">
    <property type="entry name" value="P-loop containing nucleoside triphosphate hydrolases"/>
    <property type="match status" value="1"/>
</dbReference>
<evidence type="ECO:0000256" key="1">
    <source>
        <dbReference type="ARBA" id="ARBA00005417"/>
    </source>
</evidence>
<keyword evidence="2" id="KW-0813">Transport</keyword>
<name>A0A327MEY2_9PROT</name>
<accession>A0A327MEY2</accession>
<evidence type="ECO:0000256" key="6">
    <source>
        <dbReference type="ARBA" id="ARBA00022967"/>
    </source>
</evidence>
<gene>
    <name evidence="9" type="ORF">DOO78_00415</name>
</gene>
<dbReference type="OrthoDB" id="7336028at2"/>
<evidence type="ECO:0000256" key="7">
    <source>
        <dbReference type="ARBA" id="ARBA00023136"/>
    </source>
</evidence>
<keyword evidence="7" id="KW-0472">Membrane</keyword>
<sequence length="298" mass="31911">MGPGLGRLSQHVCRAAGPGADLLERRHPALPAARPVALLAEGAGAVVSGARLEVRGVSHAFALEKRALPVLQEIDFVAEPGDFVALLGPSGCGKSTLLRLVAGLEPPSEGQLLVDGKPITGTDPSRTIMFQDPTLFPWRTVRGNAQLGPEARGSLAADAPRIEAALSLVGLDAFAEAYPHQLSGGMAQRASLARALVNEPRVLMLDEPLGKLDSLTRLAMQRELVALWERERFTALLVTHDVEEALLLADRVLVLSDRPARIRADIRVERPRPRRRDDPGLVALREEILALLGLAEAA</sequence>
<evidence type="ECO:0000259" key="8">
    <source>
        <dbReference type="PROSITE" id="PS50893"/>
    </source>
</evidence>
<dbReference type="EMBL" id="QLIX01000001">
    <property type="protein sequence ID" value="RAI60634.1"/>
    <property type="molecule type" value="Genomic_DNA"/>
</dbReference>
<dbReference type="Proteomes" id="UP000249065">
    <property type="component" value="Unassembled WGS sequence"/>
</dbReference>
<dbReference type="AlphaFoldDB" id="A0A327MEY2"/>
<dbReference type="InterPro" id="IPR027417">
    <property type="entry name" value="P-loop_NTPase"/>
</dbReference>
<dbReference type="Pfam" id="PF00005">
    <property type="entry name" value="ABC_tran"/>
    <property type="match status" value="1"/>
</dbReference>
<reference evidence="10" key="1">
    <citation type="submission" date="2018-06" db="EMBL/GenBank/DDBJ databases">
        <authorList>
            <person name="Khan S.A."/>
        </authorList>
    </citation>
    <scope>NUCLEOTIDE SEQUENCE [LARGE SCALE GENOMIC DNA]</scope>
    <source>
        <strain evidence="10">DB-1506</strain>
    </source>
</reference>
<evidence type="ECO:0000256" key="2">
    <source>
        <dbReference type="ARBA" id="ARBA00022448"/>
    </source>
</evidence>
<keyword evidence="5 9" id="KW-0067">ATP-binding</keyword>
<evidence type="ECO:0000313" key="9">
    <source>
        <dbReference type="EMBL" id="RAI60634.1"/>
    </source>
</evidence>
<dbReference type="InterPro" id="IPR003439">
    <property type="entry name" value="ABC_transporter-like_ATP-bd"/>
</dbReference>
<organism evidence="9 10">
    <name type="scientific">Roseicella frigidaeris</name>
    <dbReference type="NCBI Taxonomy" id="2230885"/>
    <lineage>
        <taxon>Bacteria</taxon>
        <taxon>Pseudomonadati</taxon>
        <taxon>Pseudomonadota</taxon>
        <taxon>Alphaproteobacteria</taxon>
        <taxon>Acetobacterales</taxon>
        <taxon>Roseomonadaceae</taxon>
        <taxon>Roseicella</taxon>
    </lineage>
</organism>
<evidence type="ECO:0000256" key="4">
    <source>
        <dbReference type="ARBA" id="ARBA00022741"/>
    </source>
</evidence>
<dbReference type="GO" id="GO:0005524">
    <property type="term" value="F:ATP binding"/>
    <property type="evidence" value="ECO:0007669"/>
    <property type="project" value="UniProtKB-KW"/>
</dbReference>
<evidence type="ECO:0000313" key="10">
    <source>
        <dbReference type="Proteomes" id="UP000249065"/>
    </source>
</evidence>
<proteinExistence type="inferred from homology"/>
<dbReference type="Gene3D" id="3.40.50.300">
    <property type="entry name" value="P-loop containing nucleotide triphosphate hydrolases"/>
    <property type="match status" value="1"/>
</dbReference>
<protein>
    <submittedName>
        <fullName evidence="9">ABC transporter ATP-binding protein</fullName>
    </submittedName>
</protein>
<dbReference type="InterPro" id="IPR050166">
    <property type="entry name" value="ABC_transporter_ATP-bind"/>
</dbReference>
<dbReference type="PANTHER" id="PTHR42788:SF17">
    <property type="entry name" value="ALIPHATIC SULFONATES IMPORT ATP-BINDING PROTEIN SSUB"/>
    <property type="match status" value="1"/>
</dbReference>
<dbReference type="CDD" id="cd03293">
    <property type="entry name" value="ABC_NrtD_SsuB_transporters"/>
    <property type="match status" value="1"/>
</dbReference>
<keyword evidence="6" id="KW-1278">Translocase</keyword>
<keyword evidence="4" id="KW-0547">Nucleotide-binding</keyword>
<dbReference type="PROSITE" id="PS00211">
    <property type="entry name" value="ABC_TRANSPORTER_1"/>
    <property type="match status" value="1"/>
</dbReference>
<dbReference type="GO" id="GO:0016887">
    <property type="term" value="F:ATP hydrolysis activity"/>
    <property type="evidence" value="ECO:0007669"/>
    <property type="project" value="InterPro"/>
</dbReference>
<dbReference type="PANTHER" id="PTHR42788">
    <property type="entry name" value="TAURINE IMPORT ATP-BINDING PROTEIN-RELATED"/>
    <property type="match status" value="1"/>
</dbReference>
<feature type="domain" description="ABC transporter" evidence="8">
    <location>
        <begin position="52"/>
        <end position="282"/>
    </location>
</feature>
<evidence type="ECO:0000256" key="5">
    <source>
        <dbReference type="ARBA" id="ARBA00022840"/>
    </source>
</evidence>
<dbReference type="PROSITE" id="PS50893">
    <property type="entry name" value="ABC_TRANSPORTER_2"/>
    <property type="match status" value="1"/>
</dbReference>
<comment type="similarity">
    <text evidence="1">Belongs to the ABC transporter superfamily.</text>
</comment>